<feature type="transmembrane region" description="Helical" evidence="2">
    <location>
        <begin position="6"/>
        <end position="25"/>
    </location>
</feature>
<reference evidence="3 4" key="1">
    <citation type="journal article" date="2014" name="PLoS Genet.">
        <title>Phylogenetically driven sequencing of extremely halophilic archaea reveals strategies for static and dynamic osmo-response.</title>
        <authorList>
            <person name="Becker E.A."/>
            <person name="Seitzer P.M."/>
            <person name="Tritt A."/>
            <person name="Larsen D."/>
            <person name="Krusor M."/>
            <person name="Yao A.I."/>
            <person name="Wu D."/>
            <person name="Madern D."/>
            <person name="Eisen J.A."/>
            <person name="Darling A.E."/>
            <person name="Facciotti M.T."/>
        </authorList>
    </citation>
    <scope>NUCLEOTIDE SEQUENCE [LARGE SCALE GENOMIC DNA]</scope>
    <source>
        <strain evidence="3 4">JCM 13552</strain>
    </source>
</reference>
<dbReference type="AlphaFoldDB" id="M0N211"/>
<dbReference type="EMBL" id="AOMF01000162">
    <property type="protein sequence ID" value="EMA51911.1"/>
    <property type="molecule type" value="Genomic_DNA"/>
</dbReference>
<keyword evidence="2" id="KW-0472">Membrane</keyword>
<dbReference type="Proteomes" id="UP000011680">
    <property type="component" value="Unassembled WGS sequence"/>
</dbReference>
<comment type="caution">
    <text evidence="3">The sequence shown here is derived from an EMBL/GenBank/DDBJ whole genome shotgun (WGS) entry which is preliminary data.</text>
</comment>
<organism evidence="3 4">
    <name type="scientific">Halococcus thailandensis JCM 13552</name>
    <dbReference type="NCBI Taxonomy" id="1227457"/>
    <lineage>
        <taxon>Archaea</taxon>
        <taxon>Methanobacteriati</taxon>
        <taxon>Methanobacteriota</taxon>
        <taxon>Stenosarchaea group</taxon>
        <taxon>Halobacteria</taxon>
        <taxon>Halobacteriales</taxon>
        <taxon>Halococcaceae</taxon>
        <taxon>Halococcus</taxon>
    </lineage>
</organism>
<sequence>MNLLLRVLVGAFVCVAPSLLFLGLWHGLQRMQDGEFVEQVAGNHGTTVEDLLPTTSSEHDLDSTERRRLRRMAVEGDGTSGFDDSITTDEEPPG</sequence>
<feature type="region of interest" description="Disordered" evidence="1">
    <location>
        <begin position="47"/>
        <end position="94"/>
    </location>
</feature>
<evidence type="ECO:0000313" key="4">
    <source>
        <dbReference type="Proteomes" id="UP000011680"/>
    </source>
</evidence>
<gene>
    <name evidence="3" type="ORF">C451_12994</name>
</gene>
<protein>
    <submittedName>
        <fullName evidence="3">Uncharacterized protein</fullName>
    </submittedName>
</protein>
<name>M0N211_9EURY</name>
<evidence type="ECO:0000256" key="2">
    <source>
        <dbReference type="SAM" id="Phobius"/>
    </source>
</evidence>
<proteinExistence type="predicted"/>
<keyword evidence="2" id="KW-0812">Transmembrane</keyword>
<dbReference type="RefSeq" id="WP_007741127.1">
    <property type="nucleotide sequence ID" value="NZ_AOMF01000162.1"/>
</dbReference>
<feature type="compositionally biased region" description="Basic and acidic residues" evidence="1">
    <location>
        <begin position="57"/>
        <end position="66"/>
    </location>
</feature>
<evidence type="ECO:0000256" key="1">
    <source>
        <dbReference type="SAM" id="MobiDB-lite"/>
    </source>
</evidence>
<keyword evidence="4" id="KW-1185">Reference proteome</keyword>
<dbReference type="STRING" id="1227457.C451_12994"/>
<evidence type="ECO:0000313" key="3">
    <source>
        <dbReference type="EMBL" id="EMA51911.1"/>
    </source>
</evidence>
<accession>M0N211</accession>
<dbReference type="OrthoDB" id="205136at2157"/>
<dbReference type="PATRIC" id="fig|1227457.3.peg.2470"/>
<keyword evidence="2" id="KW-1133">Transmembrane helix</keyword>
<dbReference type="GeneID" id="73967590"/>